<reference evidence="3 4" key="2">
    <citation type="journal article" date="2013" name="Genome Biol. Evol.">
        <title>Genome sequencing of Giardia lamblia genotypes A2 and B isolates (DH and GS) and comparative analysis with the genomes of genotypes A1 and E (WB and Pig).</title>
        <authorList>
            <person name="Adam R.D."/>
            <person name="Dahlstrom E.W."/>
            <person name="Martens C.A."/>
            <person name="Bruno D.P."/>
            <person name="Barbian K.D."/>
            <person name="Ricklefs S.M."/>
            <person name="Hernandez M.M."/>
            <person name="Narla N.P."/>
            <person name="Patel R.B."/>
            <person name="Porcella S.F."/>
            <person name="Nash T.E."/>
        </authorList>
    </citation>
    <scope>NUCLEOTIDE SEQUENCE [LARGE SCALE GENOMIC DNA]</scope>
    <source>
        <strain evidence="3 4">GS</strain>
    </source>
</reference>
<proteinExistence type="inferred from homology"/>
<comment type="similarity">
    <text evidence="1">Belongs to the E3 ubiquitin-protein ligase UBR1-like family.</text>
</comment>
<dbReference type="GO" id="GO:0008270">
    <property type="term" value="F:zinc ion binding"/>
    <property type="evidence" value="ECO:0007669"/>
    <property type="project" value="UniProtKB-UniRule"/>
</dbReference>
<dbReference type="UniPathway" id="UPA00143"/>
<evidence type="ECO:0000256" key="2">
    <source>
        <dbReference type="SAM" id="Phobius"/>
    </source>
</evidence>
<feature type="transmembrane region" description="Helical" evidence="2">
    <location>
        <begin position="519"/>
        <end position="539"/>
    </location>
</feature>
<evidence type="ECO:0000313" key="3">
    <source>
        <dbReference type="EMBL" id="ESU43399.1"/>
    </source>
</evidence>
<dbReference type="EC" id="2.3.2.27" evidence="1"/>
<evidence type="ECO:0000313" key="4">
    <source>
        <dbReference type="Proteomes" id="UP000018040"/>
    </source>
</evidence>
<dbReference type="EMBL" id="AHHH01000050">
    <property type="protein sequence ID" value="ESU43399.1"/>
    <property type="molecule type" value="Genomic_DNA"/>
</dbReference>
<dbReference type="GO" id="GO:0071596">
    <property type="term" value="P:ubiquitin-dependent protein catabolic process via the N-end rule pathway"/>
    <property type="evidence" value="ECO:0007669"/>
    <property type="project" value="UniProtKB-UniRule"/>
</dbReference>
<organism evidence="3 4">
    <name type="scientific">Giardia intestinalis</name>
    <name type="common">Giardia lamblia</name>
    <dbReference type="NCBI Taxonomy" id="5741"/>
    <lineage>
        <taxon>Eukaryota</taxon>
        <taxon>Metamonada</taxon>
        <taxon>Diplomonadida</taxon>
        <taxon>Hexamitidae</taxon>
        <taxon>Giardiinae</taxon>
        <taxon>Giardia</taxon>
    </lineage>
</organism>
<dbReference type="VEuPathDB" id="GiardiaDB:DHA2_151807"/>
<dbReference type="GO" id="GO:0000151">
    <property type="term" value="C:ubiquitin ligase complex"/>
    <property type="evidence" value="ECO:0007669"/>
    <property type="project" value="TreeGrafter"/>
</dbReference>
<dbReference type="VEuPathDB" id="GiardiaDB:GL50803_0013708"/>
<keyword evidence="1" id="KW-0479">Metal-binding</keyword>
<evidence type="ECO:0000256" key="1">
    <source>
        <dbReference type="RuleBase" id="RU366018"/>
    </source>
</evidence>
<name>V6TXR4_GIAIN</name>
<dbReference type="GO" id="GO:0061630">
    <property type="term" value="F:ubiquitin protein ligase activity"/>
    <property type="evidence" value="ECO:0007669"/>
    <property type="project" value="UniProtKB-UniRule"/>
</dbReference>
<keyword evidence="2" id="KW-0472">Membrane</keyword>
<feature type="transmembrane region" description="Helical" evidence="2">
    <location>
        <begin position="377"/>
        <end position="400"/>
    </location>
</feature>
<dbReference type="InterPro" id="IPR039164">
    <property type="entry name" value="UBR1-like"/>
</dbReference>
<dbReference type="GO" id="GO:0016567">
    <property type="term" value="P:protein ubiquitination"/>
    <property type="evidence" value="ECO:0007669"/>
    <property type="project" value="UniProtKB-UniRule"/>
</dbReference>
<dbReference type="OrthoDB" id="26387at2759"/>
<dbReference type="GO" id="GO:0005737">
    <property type="term" value="C:cytoplasm"/>
    <property type="evidence" value="ECO:0007669"/>
    <property type="project" value="TreeGrafter"/>
</dbReference>
<feature type="non-terminal residue" evidence="3">
    <location>
        <position position="1"/>
    </location>
</feature>
<keyword evidence="1" id="KW-0833">Ubl conjugation pathway</keyword>
<gene>
    <name evidence="3" type="ORF">GSB_153157</name>
</gene>
<dbReference type="PANTHER" id="PTHR21497:SF24">
    <property type="entry name" value="E3 UBIQUITIN-PROTEIN LIGASE UBR1"/>
    <property type="match status" value="1"/>
</dbReference>
<dbReference type="VEuPathDB" id="GiardiaDB:GL50581_1779"/>
<keyword evidence="1" id="KW-0808">Transferase</keyword>
<protein>
    <recommendedName>
        <fullName evidence="1">E3 ubiquitin-protein ligase</fullName>
        <ecNumber evidence="1">2.3.2.27</ecNumber>
    </recommendedName>
</protein>
<keyword evidence="1" id="KW-0863">Zinc-finger</keyword>
<comment type="pathway">
    <text evidence="1">Protein modification; protein ubiquitination.</text>
</comment>
<dbReference type="PANTHER" id="PTHR21497">
    <property type="entry name" value="UBIQUITIN LIGASE E3 ALPHA-RELATED"/>
    <property type="match status" value="1"/>
</dbReference>
<comment type="function">
    <text evidence="1">Ubiquitin ligase protein which is a component of the N-end rule pathway. Recognizes and binds to proteins bearing specific N-terminal residues that are destabilizing according to the N-end rule, leading to their ubiquitination and subsequent degradation.</text>
</comment>
<comment type="catalytic activity">
    <reaction evidence="1">
        <text>S-ubiquitinyl-[E2 ubiquitin-conjugating enzyme]-L-cysteine + [acceptor protein]-L-lysine = [E2 ubiquitin-conjugating enzyme]-L-cysteine + N(6)-ubiquitinyl-[acceptor protein]-L-lysine.</text>
        <dbReference type="EC" id="2.3.2.27"/>
    </reaction>
</comment>
<dbReference type="VEuPathDB" id="GiardiaDB:QR46_1371"/>
<keyword evidence="1" id="KW-0862">Zinc</keyword>
<sequence length="2297" mass="258315">VCAKHLGDDYSKDALSVYTGIVGSACDVTILCSVATFLSVALLQSIIFPIEAFLGSLTSIDVDALGGVAVISITSAEKSYLERSVQSLVSNIFHHLFVNVKIDGFWGILSKVLTIPVTTSIAVGDILTYDPTHRRYYRDVMALAQSLVSCRRSLITSVVNSCPTTCSLSVLLEGLVQGLVLSDIIFSLSLFKVIIDKERLCLARMSTTSASENEWHWLTVDDLVLNDLFKFIVDGLIFQPIYRVFLCNVYHWYYPYLFIGALNNGDSEGLWDLATDKLAHAFTQNPPIFCKYKPRFIQIQRAFAYGPISYSATNGVIKRLSMIYNKRYAETLDDSCLSPYLIADFRLPYRAAPQSDVWTRAPVQIYTEFNPVNEARYLIAGYILSTVYLSLSIFFVPNYLHKERASLFHQYISRVIQDNYIDYGQPSADVSPAVPGNKSLTDTIFSSIFRGLNEPLPYLCCIPNGFLPISNLDDGGYSADMRSMIEAYSSFYEAYILSSIGYHHPIAYSGKMINFTQSCFFHLLPASALLAVIASLTTVDVLQVMHGDHLETDAEFGTTRYRNITMYSDFTCYFTYGAWFAFTHGPFYENSSEFPNDTISRKYCDAFSLAELHARFGQNDTEIQAGDAYIFSFLQLLCMFILTLNSSEAMSFEPLLQGAKELHREQTLIKAAELNLPEAERFDYQVSGLEVHIYHPVFLPLHYILGYTLGAVATRHAFGISPTTVNSLIAQVIDTIVQLKNYVDEPISTLKMQLFNLCCHHNDVLKGSSIFTEYLKTKCMTSEEQELALELGIYDSTQKAEYVYPCLVRPRHAVWNQYQNILWNEACLPGLNVQTRIALELVLLPFKALIAISLNFSDMFVRSGMAQKYIFYTLTNSSRVCSADLLSLGYACQSILRFLYDHQEGYPGGLEAFFFILFNLTERRIALEKDPVKRTSARALVLKTAISFLCFDYSPRTLENQLALLYLPRLVDAFPDDTVASVVDSCIRLTFWREPTVMRLLAQVCDIIYPKTDTLNTDIYSITECAAYYRLNNRGWAYTSIYSPTVTGIDYVDAWEQYCRETKRSKEDFSSDKRTLLPVPQCVAGLTALSNDVEKLDGDYAELISVHGNGINPALTAAVMRIPCVGLYICQIFADAVLSNFARTDVESSLRPTVILCLCNAFFLLHHYTIRDVSGSGGSGASLLVDSTVKRLVTETYDTLYSYVKNVLDSGISHCFFNDSVMEFLKTVMYHEEFQTQESPSHSQSSIKKLTAKKTKSKLAFLKDKLGPSESGVLMSIDDLTSLEVLPDALRDHAQVSTPDNQHLLPPSVSTVLYNVVQSIIVNNDTQCYNCRLFDVPELSICQPVAFVPSSLNKLYINILKQSHKRDNSTSNILEHPWINPGHQLFDKDLTLVEDPSPLVERHFEEVAHHVNHVKYKDGLRGVIFSKSTTVSIWNAIPLVSSISDRLYDVPTVKYFIRVAGCKHFSHNNCLSFNRITPFPKTCSICRRFYNACLPVVTAYKSQASSAEGLAKLKEQLIEEFRLQSLAMAMCMSTLIYHGNASIALSTQQLHAEFVSATSSSPTESSTVQILLPRRSVAHQDTSLAHSQGSIYSAWYLMFSDLILYNTFLTLHGFSIGLQNNLFTDSRLMTMLASNLSSTGSIVLIAQITVSFLTNRYGPSLHTITFGPAGVRCTHILQQELFKALHHSFVKVIEMLISVLKDKEVTSRTKHLYGFIDNASPEHGSSEKVVYWAQGNSMILTDKEVSQAILDHNDGRKELSANARCIIPSIYNFSQVNCYLGIFLQVSNRIIGVIGFPLFMRYLCRLLICFNLLHVGEDVSLPFTNIVENPATVFIALFLSYEVGLFSITEPSTLISEQQYYDLHSQHNSCPSDALSYQSYCQREALMARNLILDHAYVSMRYSSDYELNDFAESIAEALNGITAKISYEEKQTTWSASLVTELFAAINNTLDIAYQDWEATGQSPEEISTRICTDMPQFEHKRLVMLIKNALMTIRTIVTPGELCLFVHAFKASHVLFAVSALFGRTASAHNILISSNVSPEEYSLYTRKFCMTRLRSFVQSRHTFVANIPPSSYGLYNMEAGRETLRITPLDYARRYLYKVFPFSYTAVKALKRHITDNHTCPYCKYTPEQSKKDEIDIIVCMMCGQCFCNFCGHTHTNIGTRDTPGYLRADEFLSLHDSLDVWTPIVDISAKALHKYSILISILHHSAACILPAVFYLPARNKILCINGSGVVWIQPSPMLSRYGDPDADMRVGIPVRLAEDQVGRLFATVLINGLLDLPVEHNGFLSIPYYLSR</sequence>
<keyword evidence="2" id="KW-1133">Transmembrane helix</keyword>
<dbReference type="Proteomes" id="UP000018040">
    <property type="component" value="Unassembled WGS sequence"/>
</dbReference>
<comment type="caution">
    <text evidence="3">The sequence shown here is derived from an EMBL/GenBank/DDBJ whole genome shotgun (WGS) entry which is preliminary data.</text>
</comment>
<keyword evidence="2" id="KW-0812">Transmembrane</keyword>
<accession>V6TXR4</accession>
<reference evidence="4" key="1">
    <citation type="submission" date="2012-02" db="EMBL/GenBank/DDBJ databases">
        <title>Genome sequencing of Giardia lamblia Genotypes A2 and B isolates (DH and GS) and comparative analysis with the genomes of Genotypes A1 and E (WB and Pig).</title>
        <authorList>
            <person name="Adam R."/>
            <person name="Dahlstrom E."/>
            <person name="Martens C."/>
            <person name="Bruno D."/>
            <person name="Barbian K."/>
            <person name="Porcella S.F."/>
            <person name="Nash T."/>
        </authorList>
    </citation>
    <scope>NUCLEOTIDE SEQUENCE</scope>
    <source>
        <strain evidence="4">GS</strain>
    </source>
</reference>